<evidence type="ECO:0000313" key="2">
    <source>
        <dbReference type="Proteomes" id="UP000029223"/>
    </source>
</evidence>
<dbReference type="Proteomes" id="UP000029223">
    <property type="component" value="Unassembled WGS sequence"/>
</dbReference>
<comment type="caution">
    <text evidence="1">The sequence shown here is derived from an EMBL/GenBank/DDBJ whole genome shotgun (WGS) entry which is preliminary data.</text>
</comment>
<dbReference type="EMBL" id="BBMS01000004">
    <property type="protein sequence ID" value="GAL24572.1"/>
    <property type="molecule type" value="Genomic_DNA"/>
</dbReference>
<reference evidence="2" key="2">
    <citation type="submission" date="2014-09" db="EMBL/GenBank/DDBJ databases">
        <authorList>
            <consortium name="NBRP consortium"/>
            <person name="Sawabe T."/>
            <person name="Meirelles P."/>
            <person name="Nakanishi M."/>
            <person name="Sayaka M."/>
            <person name="Hattori M."/>
            <person name="Ohkuma M."/>
        </authorList>
    </citation>
    <scope>NUCLEOTIDE SEQUENCE [LARGE SCALE GENOMIC DNA]</scope>
    <source>
        <strain evidence="2">JCM 19239</strain>
    </source>
</reference>
<accession>A0ABQ0J731</accession>
<protein>
    <submittedName>
        <fullName evidence="1">Uncharacterized protein</fullName>
    </submittedName>
</protein>
<sequence length="38" mass="4128">MVVDSEALAADAREATLNARAVLTSFIAKLQFTLNVYN</sequence>
<gene>
    <name evidence="1" type="ORF">JCM19239_2026</name>
</gene>
<proteinExistence type="predicted"/>
<keyword evidence="2" id="KW-1185">Reference proteome</keyword>
<name>A0ABQ0J731_9VIBR</name>
<organism evidence="1 2">
    <name type="scientific">Vibrio variabilis</name>
    <dbReference type="NCBI Taxonomy" id="990271"/>
    <lineage>
        <taxon>Bacteria</taxon>
        <taxon>Pseudomonadati</taxon>
        <taxon>Pseudomonadota</taxon>
        <taxon>Gammaproteobacteria</taxon>
        <taxon>Vibrionales</taxon>
        <taxon>Vibrionaceae</taxon>
        <taxon>Vibrio</taxon>
    </lineage>
</organism>
<reference evidence="2" key="1">
    <citation type="submission" date="2014-09" db="EMBL/GenBank/DDBJ databases">
        <title>Vibrio variabilis JCM 19239. (C206) whole genome shotgun sequence.</title>
        <authorList>
            <person name="Sawabe T."/>
            <person name="Meirelles P."/>
            <person name="Nakanishi M."/>
            <person name="Sayaka M."/>
            <person name="Hattori M."/>
            <person name="Ohkuma M."/>
        </authorList>
    </citation>
    <scope>NUCLEOTIDE SEQUENCE [LARGE SCALE GENOMIC DNA]</scope>
    <source>
        <strain evidence="2">JCM 19239</strain>
    </source>
</reference>
<evidence type="ECO:0000313" key="1">
    <source>
        <dbReference type="EMBL" id="GAL24572.1"/>
    </source>
</evidence>